<evidence type="ECO:0000256" key="1">
    <source>
        <dbReference type="ARBA" id="ARBA00022729"/>
    </source>
</evidence>
<dbReference type="EMBL" id="MWPR01000031">
    <property type="protein sequence ID" value="ORJ48935.1"/>
    <property type="molecule type" value="Genomic_DNA"/>
</dbReference>
<proteinExistence type="predicted"/>
<reference evidence="3 4" key="1">
    <citation type="submission" date="2017-02" db="EMBL/GenBank/DDBJ databases">
        <title>Draft genome sequence of a Kluyvera intermedia isolate from a patient with a pancreatic abscess.</title>
        <authorList>
            <person name="Thele R."/>
        </authorList>
    </citation>
    <scope>NUCLEOTIDE SEQUENCE [LARGE SCALE GENOMIC DNA]</scope>
    <source>
        <strain evidence="3 4">FOSA7093</strain>
    </source>
</reference>
<accession>A0ABX3UBP8</accession>
<organism evidence="3 4">
    <name type="scientific">Kluyvera intermedia</name>
    <name type="common">Enterobacter intermedius</name>
    <dbReference type="NCBI Taxonomy" id="61648"/>
    <lineage>
        <taxon>Bacteria</taxon>
        <taxon>Pseudomonadati</taxon>
        <taxon>Pseudomonadota</taxon>
        <taxon>Gammaproteobacteria</taxon>
        <taxon>Enterobacterales</taxon>
        <taxon>Enterobacteriaceae</taxon>
        <taxon>Kluyvera</taxon>
    </lineage>
</organism>
<dbReference type="RefSeq" id="WP_085006923.1">
    <property type="nucleotide sequence ID" value="NZ_MWPR01000031.1"/>
</dbReference>
<dbReference type="Pfam" id="PF07338">
    <property type="entry name" value="YdgH_BhsA-like"/>
    <property type="match status" value="1"/>
</dbReference>
<gene>
    <name evidence="3" type="ORF">B2M27_18260</name>
</gene>
<dbReference type="InterPro" id="IPR025543">
    <property type="entry name" value="Dodecin-like"/>
</dbReference>
<comment type="caution">
    <text evidence="3">The sequence shown here is derived from an EMBL/GenBank/DDBJ whole genome shotgun (WGS) entry which is preliminary data.</text>
</comment>
<dbReference type="Proteomes" id="UP000192521">
    <property type="component" value="Unassembled WGS sequence"/>
</dbReference>
<keyword evidence="1" id="KW-0732">Signal</keyword>
<keyword evidence="4" id="KW-1185">Reference proteome</keyword>
<dbReference type="SUPFAM" id="SSF159871">
    <property type="entry name" value="YdgH-like"/>
    <property type="match status" value="1"/>
</dbReference>
<sequence length="114" mass="12364">MKIFIFRSLCSFICKLVLLNLSIINGDYMKTRSLVLSLLLVANTSVFASTEISKADAQKYKEIGQATVTERTVTTCTSALAKKADKLGAAYYVIESMAPSGGGDNVTFSGKFYN</sequence>
<dbReference type="InterPro" id="IPR036275">
    <property type="entry name" value="YdgH-like_sf"/>
</dbReference>
<dbReference type="InterPro" id="IPR010854">
    <property type="entry name" value="YdgH/BhsA/McbA-like_dom"/>
</dbReference>
<evidence type="ECO:0000313" key="4">
    <source>
        <dbReference type="Proteomes" id="UP000192521"/>
    </source>
</evidence>
<evidence type="ECO:0000313" key="3">
    <source>
        <dbReference type="EMBL" id="ORJ48935.1"/>
    </source>
</evidence>
<evidence type="ECO:0000259" key="2">
    <source>
        <dbReference type="Pfam" id="PF07338"/>
    </source>
</evidence>
<feature type="domain" description="YdgH/BhsA/McbA-like" evidence="2">
    <location>
        <begin position="61"/>
        <end position="107"/>
    </location>
</feature>
<protein>
    <recommendedName>
        <fullName evidence="2">YdgH/BhsA/McbA-like domain-containing protein</fullName>
    </recommendedName>
</protein>
<name>A0ABX3UBP8_KLUIN</name>
<dbReference type="Gene3D" id="3.30.1660.10">
    <property type="entry name" value="Flavin-binding protein dodecin"/>
    <property type="match status" value="1"/>
</dbReference>